<dbReference type="EMBL" id="CP001619">
    <property type="protein sequence ID" value="ACT96457.1"/>
    <property type="molecule type" value="Genomic_DNA"/>
</dbReference>
<organism evidence="1 2">
    <name type="scientific">Dyadobacter fermentans (strain ATCC 700827 / DSM 18053 / CIP 107007 / KCTC 52180 / NS114)</name>
    <dbReference type="NCBI Taxonomy" id="471854"/>
    <lineage>
        <taxon>Bacteria</taxon>
        <taxon>Pseudomonadati</taxon>
        <taxon>Bacteroidota</taxon>
        <taxon>Cytophagia</taxon>
        <taxon>Cytophagales</taxon>
        <taxon>Spirosomataceae</taxon>
        <taxon>Dyadobacter</taxon>
    </lineage>
</organism>
<dbReference type="STRING" id="471854.Dfer_5263"/>
<keyword evidence="2" id="KW-1185">Reference proteome</keyword>
<dbReference type="RefSeq" id="WP_015814698.1">
    <property type="nucleotide sequence ID" value="NC_013037.1"/>
</dbReference>
<sequence>MLKHCFLFLIALSCLCCDKDANELPKISPPTPTILTAYQNSEAILQILLTNKSDEWRKQTQVEIKNLTGAAIKGLAFHIEGCKTAESGSYNCENVYSYQMKAGEEIASEGSKTVTTIDDFFYGKDFKNNLYVTRLSPVADDSGLPAGYYRNIDVDYATVDTSVFYYGNGRCFITVDNDVVLRYNLYRRGNAGVEMKDIVGKISRDTVVNARLDQRKASDTFDFLTGKIKELEILLNPDDDTSVKSIKVTLN</sequence>
<dbReference type="OrthoDB" id="9979439at2"/>
<dbReference type="Proteomes" id="UP000002011">
    <property type="component" value="Chromosome"/>
</dbReference>
<gene>
    <name evidence="1" type="ordered locus">Dfer_5263</name>
</gene>
<dbReference type="AlphaFoldDB" id="C6VT93"/>
<name>C6VT93_DYAFD</name>
<dbReference type="HOGENOM" id="CLU_1105772_0_0_10"/>
<evidence type="ECO:0000313" key="1">
    <source>
        <dbReference type="EMBL" id="ACT96457.1"/>
    </source>
</evidence>
<evidence type="ECO:0000313" key="2">
    <source>
        <dbReference type="Proteomes" id="UP000002011"/>
    </source>
</evidence>
<reference evidence="1 2" key="1">
    <citation type="journal article" date="2009" name="Stand. Genomic Sci.">
        <title>Complete genome sequence of Dyadobacter fermentans type strain (NS114).</title>
        <authorList>
            <person name="Lang E."/>
            <person name="Lapidus A."/>
            <person name="Chertkov O."/>
            <person name="Brettin T."/>
            <person name="Detter J.C."/>
            <person name="Han C."/>
            <person name="Copeland A."/>
            <person name="Glavina Del Rio T."/>
            <person name="Nolan M."/>
            <person name="Chen F."/>
            <person name="Lucas S."/>
            <person name="Tice H."/>
            <person name="Cheng J.F."/>
            <person name="Land M."/>
            <person name="Hauser L."/>
            <person name="Chang Y.J."/>
            <person name="Jeffries C.D."/>
            <person name="Kopitz M."/>
            <person name="Bruce D."/>
            <person name="Goodwin L."/>
            <person name="Pitluck S."/>
            <person name="Ovchinnikova G."/>
            <person name="Pati A."/>
            <person name="Ivanova N."/>
            <person name="Mavrommatis K."/>
            <person name="Chen A."/>
            <person name="Palaniappan K."/>
            <person name="Chain P."/>
            <person name="Bristow J."/>
            <person name="Eisen J.A."/>
            <person name="Markowitz V."/>
            <person name="Hugenholtz P."/>
            <person name="Goker M."/>
            <person name="Rohde M."/>
            <person name="Kyrpides N.C."/>
            <person name="Klenk H.P."/>
        </authorList>
    </citation>
    <scope>NUCLEOTIDE SEQUENCE [LARGE SCALE GENOMIC DNA]</scope>
    <source>
        <strain evidence="2">ATCC 700827 / DSM 18053 / CIP 107007 / KCTC 52180 / NS114</strain>
    </source>
</reference>
<protein>
    <submittedName>
        <fullName evidence="1">Uncharacterized protein</fullName>
    </submittedName>
</protein>
<dbReference type="KEGG" id="dfe:Dfer_5263"/>
<proteinExistence type="predicted"/>
<accession>C6VT93</accession>